<proteinExistence type="predicted"/>
<name>A0A820HNT4_9BILA</name>
<comment type="caution">
    <text evidence="1">The sequence shown here is derived from an EMBL/GenBank/DDBJ whole genome shotgun (WGS) entry which is preliminary data.</text>
</comment>
<organism evidence="1 2">
    <name type="scientific">Rotaria sordida</name>
    <dbReference type="NCBI Taxonomy" id="392033"/>
    <lineage>
        <taxon>Eukaryota</taxon>
        <taxon>Metazoa</taxon>
        <taxon>Spiralia</taxon>
        <taxon>Gnathifera</taxon>
        <taxon>Rotifera</taxon>
        <taxon>Eurotatoria</taxon>
        <taxon>Bdelloidea</taxon>
        <taxon>Philodinida</taxon>
        <taxon>Philodinidae</taxon>
        <taxon>Rotaria</taxon>
    </lineage>
</organism>
<accession>A0A820HNT4</accession>
<evidence type="ECO:0000313" key="2">
    <source>
        <dbReference type="Proteomes" id="UP000663874"/>
    </source>
</evidence>
<evidence type="ECO:0000313" key="1">
    <source>
        <dbReference type="EMBL" id="CAF4296394.1"/>
    </source>
</evidence>
<protein>
    <submittedName>
        <fullName evidence="1">Uncharacterized protein</fullName>
    </submittedName>
</protein>
<reference evidence="1" key="1">
    <citation type="submission" date="2021-02" db="EMBL/GenBank/DDBJ databases">
        <authorList>
            <person name="Nowell W R."/>
        </authorList>
    </citation>
    <scope>NUCLEOTIDE SEQUENCE</scope>
</reference>
<sequence length="62" mass="7146">MNNLLITEILKESNLDDIHKLSSFVFHKLDKRSTVDYSIINNFDAYDSLDDDDDDNIVNEPG</sequence>
<gene>
    <name evidence="1" type="ORF">FNK824_LOCUS40469</name>
</gene>
<dbReference type="Proteomes" id="UP000663874">
    <property type="component" value="Unassembled WGS sequence"/>
</dbReference>
<dbReference type="EMBL" id="CAJOBE010032342">
    <property type="protein sequence ID" value="CAF4296394.1"/>
    <property type="molecule type" value="Genomic_DNA"/>
</dbReference>
<feature type="non-terminal residue" evidence="1">
    <location>
        <position position="62"/>
    </location>
</feature>
<dbReference type="AlphaFoldDB" id="A0A820HNT4"/>